<reference evidence="1 2" key="1">
    <citation type="journal article" date="2016" name="Nat. Commun.">
        <title>Extremotolerant tardigrade genome and improved radiotolerance of human cultured cells by tardigrade-unique protein.</title>
        <authorList>
            <person name="Hashimoto T."/>
            <person name="Horikawa D.D."/>
            <person name="Saito Y."/>
            <person name="Kuwahara H."/>
            <person name="Kozuka-Hata H."/>
            <person name="Shin-I T."/>
            <person name="Minakuchi Y."/>
            <person name="Ohishi K."/>
            <person name="Motoyama A."/>
            <person name="Aizu T."/>
            <person name="Enomoto A."/>
            <person name="Kondo K."/>
            <person name="Tanaka S."/>
            <person name="Hara Y."/>
            <person name="Koshikawa S."/>
            <person name="Sagara H."/>
            <person name="Miura T."/>
            <person name="Yokobori S."/>
            <person name="Miyagawa K."/>
            <person name="Suzuki Y."/>
            <person name="Kubo T."/>
            <person name="Oyama M."/>
            <person name="Kohara Y."/>
            <person name="Fujiyama A."/>
            <person name="Arakawa K."/>
            <person name="Katayama T."/>
            <person name="Toyoda A."/>
            <person name="Kunieda T."/>
        </authorList>
    </citation>
    <scope>NUCLEOTIDE SEQUENCE [LARGE SCALE GENOMIC DNA]</scope>
    <source>
        <strain evidence="1 2">YOKOZUNA-1</strain>
    </source>
</reference>
<dbReference type="EMBL" id="BDGG01000006">
    <property type="protein sequence ID" value="GAV00338.1"/>
    <property type="molecule type" value="Genomic_DNA"/>
</dbReference>
<organism evidence="1 2">
    <name type="scientific">Ramazzottius varieornatus</name>
    <name type="common">Water bear</name>
    <name type="synonym">Tardigrade</name>
    <dbReference type="NCBI Taxonomy" id="947166"/>
    <lineage>
        <taxon>Eukaryota</taxon>
        <taxon>Metazoa</taxon>
        <taxon>Ecdysozoa</taxon>
        <taxon>Tardigrada</taxon>
        <taxon>Eutardigrada</taxon>
        <taxon>Parachela</taxon>
        <taxon>Hypsibioidea</taxon>
        <taxon>Ramazzottiidae</taxon>
        <taxon>Ramazzottius</taxon>
    </lineage>
</organism>
<evidence type="ECO:0000313" key="2">
    <source>
        <dbReference type="Proteomes" id="UP000186922"/>
    </source>
</evidence>
<comment type="caution">
    <text evidence="1">The sequence shown here is derived from an EMBL/GenBank/DDBJ whole genome shotgun (WGS) entry which is preliminary data.</text>
</comment>
<proteinExistence type="predicted"/>
<gene>
    <name evidence="1" type="primary">RvY_11204-1</name>
    <name evidence="1" type="synonym">RvY_11204.1</name>
    <name evidence="1" type="ORF">RvY_11204</name>
</gene>
<accession>A0A1D1VKS2</accession>
<dbReference type="Proteomes" id="UP000186922">
    <property type="component" value="Unassembled WGS sequence"/>
</dbReference>
<keyword evidence="2" id="KW-1185">Reference proteome</keyword>
<dbReference type="AlphaFoldDB" id="A0A1D1VKS2"/>
<name>A0A1D1VKS2_RAMVA</name>
<sequence>MATGQRYEDGGFVAIVRDENGTNSHVFESVKDINGLETMEHKYGSTFRAVTCGSDGAHIKAR</sequence>
<protein>
    <submittedName>
        <fullName evidence="1">Uncharacterized protein</fullName>
    </submittedName>
</protein>
<evidence type="ECO:0000313" key="1">
    <source>
        <dbReference type="EMBL" id="GAV00338.1"/>
    </source>
</evidence>